<dbReference type="Proteomes" id="UP000058857">
    <property type="component" value="Chromosome 1"/>
</dbReference>
<sequence length="42" mass="4804">MDRMIGFSKIWKKITSTTLGGYFDKRPKSGRLVLKKLSNETA</sequence>
<reference evidence="1 2" key="1">
    <citation type="journal article" date="2015" name="PLoS Negl. Trop. Dis.">
        <title>Distribution of Plasmids in Distinct Leptospira Pathogenic Species.</title>
        <authorList>
            <person name="Wang Y."/>
            <person name="Zhuang X."/>
            <person name="Zhong Y."/>
            <person name="Zhang C."/>
            <person name="Zhang Y."/>
            <person name="Zeng L."/>
            <person name="Zhu Y."/>
            <person name="He P."/>
            <person name="Dong K."/>
            <person name="Pal U."/>
            <person name="Guo X."/>
            <person name="Qin J."/>
        </authorList>
    </citation>
    <scope>NUCLEOTIDE SEQUENCE [LARGE SCALE GENOMIC DNA]</scope>
    <source>
        <strain evidence="1 2">56604</strain>
    </source>
</reference>
<name>A0A0S2IT00_LEPBO</name>
<proteinExistence type="predicted"/>
<dbReference type="PATRIC" id="fig|280505.15.peg.2288"/>
<dbReference type="EMBL" id="CP012029">
    <property type="protein sequence ID" value="ALO26589.1"/>
    <property type="molecule type" value="Genomic_DNA"/>
</dbReference>
<evidence type="ECO:0000313" key="1">
    <source>
        <dbReference type="EMBL" id="ALO26589.1"/>
    </source>
</evidence>
<accession>A0A0S2IT00</accession>
<organism evidence="1">
    <name type="scientific">Leptospira borgpetersenii serovar Ballum</name>
    <dbReference type="NCBI Taxonomy" id="280505"/>
    <lineage>
        <taxon>Bacteria</taxon>
        <taxon>Pseudomonadati</taxon>
        <taxon>Spirochaetota</taxon>
        <taxon>Spirochaetia</taxon>
        <taxon>Leptospirales</taxon>
        <taxon>Leptospiraceae</taxon>
        <taxon>Leptospira</taxon>
    </lineage>
</organism>
<protein>
    <submittedName>
        <fullName evidence="1">Uncharacterized protein</fullName>
    </submittedName>
</protein>
<dbReference type="AlphaFoldDB" id="A0A0S2IT00"/>
<gene>
    <name evidence="1" type="ORF">LBBP_02340</name>
</gene>
<evidence type="ECO:0000313" key="2">
    <source>
        <dbReference type="Proteomes" id="UP000058857"/>
    </source>
</evidence>